<reference evidence="5" key="1">
    <citation type="submission" date="2021-03" db="EMBL/GenBank/DDBJ databases">
        <title>Complete Genome of Pseudoalteromonas xiamenensis STKMTI.2, a new potential marine bacterium producing anti-Vibrio compounds.</title>
        <authorList>
            <person name="Handayani D.P."/>
            <person name="Isnansetyo A."/>
            <person name="Istiqomah I."/>
            <person name="Jumina J."/>
        </authorList>
    </citation>
    <scope>NUCLEOTIDE SEQUENCE</scope>
    <source>
        <strain evidence="5">STKMTI.2</strain>
    </source>
</reference>
<feature type="domain" description="CENP-V/GFA" evidence="4">
    <location>
        <begin position="1"/>
        <end position="119"/>
    </location>
</feature>
<dbReference type="InterPro" id="IPR011057">
    <property type="entry name" value="Mss4-like_sf"/>
</dbReference>
<dbReference type="PROSITE" id="PS51891">
    <property type="entry name" value="CENP_V_GFA"/>
    <property type="match status" value="1"/>
</dbReference>
<protein>
    <submittedName>
        <fullName evidence="5">Aldehyde-activating protein</fullName>
    </submittedName>
</protein>
<evidence type="ECO:0000256" key="3">
    <source>
        <dbReference type="ARBA" id="ARBA00022833"/>
    </source>
</evidence>
<keyword evidence="3" id="KW-0862">Zinc</keyword>
<dbReference type="EMBL" id="CP072133">
    <property type="protein sequence ID" value="QTH71230.1"/>
    <property type="molecule type" value="Genomic_DNA"/>
</dbReference>
<proteinExistence type="inferred from homology"/>
<dbReference type="AlphaFoldDB" id="A0A975HML8"/>
<dbReference type="Gene3D" id="2.170.150.70">
    <property type="match status" value="1"/>
</dbReference>
<keyword evidence="6" id="KW-1185">Reference proteome</keyword>
<dbReference type="SUPFAM" id="SSF51316">
    <property type="entry name" value="Mss4-like"/>
    <property type="match status" value="1"/>
</dbReference>
<dbReference type="Proteomes" id="UP000664904">
    <property type="component" value="Chromosome"/>
</dbReference>
<keyword evidence="2" id="KW-0479">Metal-binding</keyword>
<dbReference type="GO" id="GO:0046872">
    <property type="term" value="F:metal ion binding"/>
    <property type="evidence" value="ECO:0007669"/>
    <property type="project" value="UniProtKB-KW"/>
</dbReference>
<evidence type="ECO:0000256" key="2">
    <source>
        <dbReference type="ARBA" id="ARBA00022723"/>
    </source>
</evidence>
<dbReference type="PANTHER" id="PTHR28620">
    <property type="entry name" value="CENTROMERE PROTEIN V"/>
    <property type="match status" value="1"/>
</dbReference>
<dbReference type="KEGG" id="pxi:J5O05_15775"/>
<organism evidence="5 6">
    <name type="scientific">Pseudoalteromonas xiamenensis</name>
    <dbReference type="NCBI Taxonomy" id="882626"/>
    <lineage>
        <taxon>Bacteria</taxon>
        <taxon>Pseudomonadati</taxon>
        <taxon>Pseudomonadota</taxon>
        <taxon>Gammaproteobacteria</taxon>
        <taxon>Alteromonadales</taxon>
        <taxon>Pseudoalteromonadaceae</taxon>
        <taxon>Pseudoalteromonas</taxon>
    </lineage>
</organism>
<dbReference type="GO" id="GO:0016846">
    <property type="term" value="F:carbon-sulfur lyase activity"/>
    <property type="evidence" value="ECO:0007669"/>
    <property type="project" value="InterPro"/>
</dbReference>
<sequence length="119" mass="13542">MEARCHCKNISIRIDHRPSQLTSCNCSFCYRIGALWGYFEPHEVDVYVEDKTAAGAYCHGDMYIRFHHCSSCGCTTHYTMTDKSQKQKVAVNFRMVGSALCDDIEVKLFDGANRSGFVR</sequence>
<gene>
    <name evidence="5" type="ORF">J5O05_15775</name>
</gene>
<dbReference type="PANTHER" id="PTHR28620:SF1">
    <property type="entry name" value="CENP-V_GFA DOMAIN-CONTAINING PROTEIN"/>
    <property type="match status" value="1"/>
</dbReference>
<comment type="similarity">
    <text evidence="1">Belongs to the Gfa family.</text>
</comment>
<evidence type="ECO:0000259" key="4">
    <source>
        <dbReference type="PROSITE" id="PS51891"/>
    </source>
</evidence>
<dbReference type="InterPro" id="IPR052355">
    <property type="entry name" value="CENP-V-like"/>
</dbReference>
<evidence type="ECO:0000313" key="5">
    <source>
        <dbReference type="EMBL" id="QTH71230.1"/>
    </source>
</evidence>
<accession>A0A975HML8</accession>
<dbReference type="InterPro" id="IPR006913">
    <property type="entry name" value="CENP-V/GFA"/>
</dbReference>
<dbReference type="RefSeq" id="WP_208842871.1">
    <property type="nucleotide sequence ID" value="NZ_CP072133.1"/>
</dbReference>
<evidence type="ECO:0000256" key="1">
    <source>
        <dbReference type="ARBA" id="ARBA00005495"/>
    </source>
</evidence>
<evidence type="ECO:0000313" key="6">
    <source>
        <dbReference type="Proteomes" id="UP000664904"/>
    </source>
</evidence>
<name>A0A975HML8_9GAMM</name>